<feature type="region of interest" description="Disordered" evidence="2">
    <location>
        <begin position="1"/>
        <end position="42"/>
    </location>
</feature>
<dbReference type="Pfam" id="PF04195">
    <property type="entry name" value="Transposase_28"/>
    <property type="match status" value="1"/>
</dbReference>
<gene>
    <name evidence="4" type="ORF">OPV22_006951</name>
</gene>
<feature type="region of interest" description="Disordered" evidence="2">
    <location>
        <begin position="261"/>
        <end position="376"/>
    </location>
</feature>
<feature type="compositionally biased region" description="Basic residues" evidence="2">
    <location>
        <begin position="323"/>
        <end position="333"/>
    </location>
</feature>
<feature type="compositionally biased region" description="Low complexity" evidence="2">
    <location>
        <begin position="349"/>
        <end position="369"/>
    </location>
</feature>
<proteinExistence type="predicted"/>
<dbReference type="EMBL" id="JAQQAF010000002">
    <property type="protein sequence ID" value="KAJ8506065.1"/>
    <property type="molecule type" value="Genomic_DNA"/>
</dbReference>
<protein>
    <recommendedName>
        <fullName evidence="3">Transposase (putative) gypsy type domain-containing protein</fullName>
    </recommendedName>
</protein>
<feature type="compositionally biased region" description="Acidic residues" evidence="2">
    <location>
        <begin position="627"/>
        <end position="642"/>
    </location>
</feature>
<dbReference type="PANTHER" id="PTHR31099">
    <property type="entry name" value="OS06G0165300 PROTEIN"/>
    <property type="match status" value="1"/>
</dbReference>
<keyword evidence="5" id="KW-1185">Reference proteome</keyword>
<dbReference type="PANTHER" id="PTHR31099:SF28">
    <property type="entry name" value="F5J5.12"/>
    <property type="match status" value="1"/>
</dbReference>
<name>A0AAV8RG67_ENSVE</name>
<dbReference type="AlphaFoldDB" id="A0AAV8RG67"/>
<feature type="coiled-coil region" evidence="1">
    <location>
        <begin position="508"/>
        <end position="581"/>
    </location>
</feature>
<evidence type="ECO:0000256" key="2">
    <source>
        <dbReference type="SAM" id="MobiDB-lite"/>
    </source>
</evidence>
<keyword evidence="1" id="KW-0175">Coiled coil</keyword>
<dbReference type="Proteomes" id="UP001222027">
    <property type="component" value="Unassembled WGS sequence"/>
</dbReference>
<sequence>MTSSDSSTSVRVASPSESGESSRSGPGASSSGASSGPPSPADARVQRDLEVMMSHHDLDSAVTEGSLAAIRARYSIPAEYGLYVPEPGQRPYSLDVPGMCISVDALEADLRFPLHPLIEECLKRWRVSPSQVAPNSWRYLVVFLGECRGAGIIPTRDLFMACFRLCKSRGGYYLTARVGFRVAGAPSSNKGWKSRYLYVSGLGWGFGFSWSAHPIGNAPPYLSEEEAVLVGRLKEILSSSCAIKEMTELWLVEAGLSPASEDRMDLGDLRGMPRVAGGRVPPSRPSAHEARASPAREAPRVSAKRPAPPPTGRADATGESVKRTKVLSRKHKSPAGEGGSRHRSKGKEPAASPARPEAPAESEEGAASPVHERPRSMKDLFRTKVCKGDQGYYALMMSDLGLQDPEKELQARWAGLRNSTKVWHTSSAAEEYERGILHPQLARELYTLPSEVLMARATKELVLSQHLQMALVDRVHDAGRLITFMDHRVKQQQEELDVLKSKGGPEAVAEAEERASRLQEELEKIKAEKAEELLRHEASEKELRGHLGDSHHLLKEARARARRMDDELLQSVKDLEQARAELPKIAVAEYKESLGFKEGLKRMGRVTYEYGYRVARARFRARHPDADVEEDPFTIYPEDDSVPMERRQDFDDSVPPES</sequence>
<organism evidence="4 5">
    <name type="scientific">Ensete ventricosum</name>
    <name type="common">Abyssinian banana</name>
    <name type="synonym">Musa ensete</name>
    <dbReference type="NCBI Taxonomy" id="4639"/>
    <lineage>
        <taxon>Eukaryota</taxon>
        <taxon>Viridiplantae</taxon>
        <taxon>Streptophyta</taxon>
        <taxon>Embryophyta</taxon>
        <taxon>Tracheophyta</taxon>
        <taxon>Spermatophyta</taxon>
        <taxon>Magnoliopsida</taxon>
        <taxon>Liliopsida</taxon>
        <taxon>Zingiberales</taxon>
        <taxon>Musaceae</taxon>
        <taxon>Ensete</taxon>
    </lineage>
</organism>
<dbReference type="InterPro" id="IPR007321">
    <property type="entry name" value="Transposase_28"/>
</dbReference>
<accession>A0AAV8RG67</accession>
<feature type="region of interest" description="Disordered" evidence="2">
    <location>
        <begin position="627"/>
        <end position="658"/>
    </location>
</feature>
<feature type="domain" description="Transposase (putative) gypsy type" evidence="3">
    <location>
        <begin position="101"/>
        <end position="166"/>
    </location>
</feature>
<reference evidence="4 5" key="1">
    <citation type="submission" date="2022-12" db="EMBL/GenBank/DDBJ databases">
        <title>Chromosome-scale assembly of the Ensete ventricosum genome.</title>
        <authorList>
            <person name="Dussert Y."/>
            <person name="Stocks J."/>
            <person name="Wendawek A."/>
            <person name="Woldeyes F."/>
            <person name="Nichols R.A."/>
            <person name="Borrell J.S."/>
        </authorList>
    </citation>
    <scope>NUCLEOTIDE SEQUENCE [LARGE SCALE GENOMIC DNA]</scope>
    <source>
        <strain evidence="5">cv. Maze</strain>
        <tissue evidence="4">Seeds</tissue>
    </source>
</reference>
<feature type="compositionally biased region" description="Low complexity" evidence="2">
    <location>
        <begin position="1"/>
        <end position="36"/>
    </location>
</feature>
<evidence type="ECO:0000259" key="3">
    <source>
        <dbReference type="Pfam" id="PF04195"/>
    </source>
</evidence>
<evidence type="ECO:0000313" key="4">
    <source>
        <dbReference type="EMBL" id="KAJ8506065.1"/>
    </source>
</evidence>
<evidence type="ECO:0000313" key="5">
    <source>
        <dbReference type="Proteomes" id="UP001222027"/>
    </source>
</evidence>
<comment type="caution">
    <text evidence="4">The sequence shown here is derived from an EMBL/GenBank/DDBJ whole genome shotgun (WGS) entry which is preliminary data.</text>
</comment>
<evidence type="ECO:0000256" key="1">
    <source>
        <dbReference type="SAM" id="Coils"/>
    </source>
</evidence>